<feature type="region of interest" description="Disordered" evidence="1">
    <location>
        <begin position="90"/>
        <end position="109"/>
    </location>
</feature>
<reference evidence="2 3" key="1">
    <citation type="journal article" date="2021" name="Nat. Commun.">
        <title>Genetic determinants of endophytism in the Arabidopsis root mycobiome.</title>
        <authorList>
            <person name="Mesny F."/>
            <person name="Miyauchi S."/>
            <person name="Thiergart T."/>
            <person name="Pickel B."/>
            <person name="Atanasova L."/>
            <person name="Karlsson M."/>
            <person name="Huettel B."/>
            <person name="Barry K.W."/>
            <person name="Haridas S."/>
            <person name="Chen C."/>
            <person name="Bauer D."/>
            <person name="Andreopoulos W."/>
            <person name="Pangilinan J."/>
            <person name="LaButti K."/>
            <person name="Riley R."/>
            <person name="Lipzen A."/>
            <person name="Clum A."/>
            <person name="Drula E."/>
            <person name="Henrissat B."/>
            <person name="Kohler A."/>
            <person name="Grigoriev I.V."/>
            <person name="Martin F.M."/>
            <person name="Hacquard S."/>
        </authorList>
    </citation>
    <scope>NUCLEOTIDE SEQUENCE [LARGE SCALE GENOMIC DNA]</scope>
    <source>
        <strain evidence="2 3">MPI-SDFR-AT-0080</strain>
    </source>
</reference>
<evidence type="ECO:0008006" key="4">
    <source>
        <dbReference type="Google" id="ProtNLM"/>
    </source>
</evidence>
<proteinExistence type="predicted"/>
<name>A0ABQ8GG97_9PEZI</name>
<organism evidence="2 3">
    <name type="scientific">Macrophomina phaseolina</name>
    <dbReference type="NCBI Taxonomy" id="35725"/>
    <lineage>
        <taxon>Eukaryota</taxon>
        <taxon>Fungi</taxon>
        <taxon>Dikarya</taxon>
        <taxon>Ascomycota</taxon>
        <taxon>Pezizomycotina</taxon>
        <taxon>Dothideomycetes</taxon>
        <taxon>Dothideomycetes incertae sedis</taxon>
        <taxon>Botryosphaeriales</taxon>
        <taxon>Botryosphaeriaceae</taxon>
        <taxon>Macrophomina</taxon>
    </lineage>
</organism>
<dbReference type="EMBL" id="JAGTJR010000009">
    <property type="protein sequence ID" value="KAH7054635.1"/>
    <property type="molecule type" value="Genomic_DNA"/>
</dbReference>
<protein>
    <recommendedName>
        <fullName evidence="4">Secreted protein</fullName>
    </recommendedName>
</protein>
<accession>A0ABQ8GG97</accession>
<keyword evidence="3" id="KW-1185">Reference proteome</keyword>
<dbReference type="Proteomes" id="UP000774617">
    <property type="component" value="Unassembled WGS sequence"/>
</dbReference>
<sequence length="109" mass="12973">MGCMRLWFRWSRPVVSTTMIRGLLPLLSLWRGSSELFIPWPSRESWLERLRWQARNRWPRRRARDLHDFVVAVAVNLDNLMRLTRDARSVRSHGHRAGQMEVRGSGRHA</sequence>
<comment type="caution">
    <text evidence="2">The sequence shown here is derived from an EMBL/GenBank/DDBJ whole genome shotgun (WGS) entry which is preliminary data.</text>
</comment>
<evidence type="ECO:0000256" key="1">
    <source>
        <dbReference type="SAM" id="MobiDB-lite"/>
    </source>
</evidence>
<evidence type="ECO:0000313" key="3">
    <source>
        <dbReference type="Proteomes" id="UP000774617"/>
    </source>
</evidence>
<gene>
    <name evidence="2" type="ORF">B0J12DRAFT_658383</name>
</gene>
<evidence type="ECO:0000313" key="2">
    <source>
        <dbReference type="EMBL" id="KAH7054635.1"/>
    </source>
</evidence>